<dbReference type="Pfam" id="PF02518">
    <property type="entry name" value="HATPase_c"/>
    <property type="match status" value="1"/>
</dbReference>
<feature type="signal peptide" evidence="10">
    <location>
        <begin position="1"/>
        <end position="31"/>
    </location>
</feature>
<keyword evidence="9" id="KW-0472">Membrane</keyword>
<keyword evidence="13" id="KW-1185">Reference proteome</keyword>
<evidence type="ECO:0000256" key="6">
    <source>
        <dbReference type="ARBA" id="ARBA00022777"/>
    </source>
</evidence>
<reference evidence="12 13" key="1">
    <citation type="submission" date="2019-01" db="EMBL/GenBank/DDBJ databases">
        <authorList>
            <person name="Chen W.-M."/>
        </authorList>
    </citation>
    <scope>NUCLEOTIDE SEQUENCE [LARGE SCALE GENOMIC DNA]</scope>
    <source>
        <strain evidence="12 13">YBJ-36</strain>
    </source>
</reference>
<protein>
    <recommendedName>
        <fullName evidence="2">histidine kinase</fullName>
        <ecNumber evidence="2">2.7.13.3</ecNumber>
    </recommendedName>
</protein>
<keyword evidence="8" id="KW-0902">Two-component regulatory system</keyword>
<keyword evidence="6" id="KW-0418">Kinase</keyword>
<dbReference type="GO" id="GO:0046983">
    <property type="term" value="F:protein dimerization activity"/>
    <property type="evidence" value="ECO:0007669"/>
    <property type="project" value="InterPro"/>
</dbReference>
<dbReference type="SUPFAM" id="SSF55874">
    <property type="entry name" value="ATPase domain of HSP90 chaperone/DNA topoisomerase II/histidine kinase"/>
    <property type="match status" value="1"/>
</dbReference>
<evidence type="ECO:0000313" key="12">
    <source>
        <dbReference type="EMBL" id="RVU01242.1"/>
    </source>
</evidence>
<evidence type="ECO:0000256" key="4">
    <source>
        <dbReference type="ARBA" id="ARBA00022679"/>
    </source>
</evidence>
<dbReference type="InterPro" id="IPR011110">
    <property type="entry name" value="Reg_prop"/>
</dbReference>
<evidence type="ECO:0000259" key="11">
    <source>
        <dbReference type="PROSITE" id="PS50109"/>
    </source>
</evidence>
<evidence type="ECO:0000256" key="1">
    <source>
        <dbReference type="ARBA" id="ARBA00000085"/>
    </source>
</evidence>
<dbReference type="GO" id="GO:0005524">
    <property type="term" value="F:ATP binding"/>
    <property type="evidence" value="ECO:0007669"/>
    <property type="project" value="UniProtKB-KW"/>
</dbReference>
<evidence type="ECO:0000313" key="13">
    <source>
        <dbReference type="Proteomes" id="UP000282759"/>
    </source>
</evidence>
<dbReference type="InterPro" id="IPR005467">
    <property type="entry name" value="His_kinase_dom"/>
</dbReference>
<dbReference type="InterPro" id="IPR003594">
    <property type="entry name" value="HATPase_dom"/>
</dbReference>
<dbReference type="GO" id="GO:0000155">
    <property type="term" value="F:phosphorelay sensor kinase activity"/>
    <property type="evidence" value="ECO:0007669"/>
    <property type="project" value="InterPro"/>
</dbReference>
<dbReference type="SUPFAM" id="SSF63829">
    <property type="entry name" value="Calcium-dependent phosphotriesterase"/>
    <property type="match status" value="2"/>
</dbReference>
<evidence type="ECO:0000256" key="2">
    <source>
        <dbReference type="ARBA" id="ARBA00012438"/>
    </source>
</evidence>
<dbReference type="Gene3D" id="2.130.10.10">
    <property type="entry name" value="YVTN repeat-like/Quinoprotein amine dehydrogenase"/>
    <property type="match status" value="3"/>
</dbReference>
<evidence type="ECO:0000256" key="7">
    <source>
        <dbReference type="ARBA" id="ARBA00022840"/>
    </source>
</evidence>
<feature type="domain" description="Histidine kinase" evidence="11">
    <location>
        <begin position="784"/>
        <end position="976"/>
    </location>
</feature>
<dbReference type="Pfam" id="PF07495">
    <property type="entry name" value="Y_Y_Y"/>
    <property type="match status" value="1"/>
</dbReference>
<sequence>MCNVLKRPQLFLKFKLFAVLAVLFCAAPLFAQKYNFTHYDIEDGLIQSQATMIGQDAQHRLWVGTYGGACRFDGKDYFNLTKATGLNSNLVYAVFTDKQGRLWLGTHKGLSSYDGNKLINFRAPDSVRNKWVMQIVQDKEGNIWTVMDNHLLKIKGLKLQAEKVNGVEDGYVTSLTVHTDGNLYAAVYKKGVYVLTQGKWRPFIRLPDAMPPHITKIAFDRKDSQTVYLLTFKGLYVSKKGIITPVFPKQLGDNLFTCLSFKQDNENNLWIGTSHGVYCIKGGRTLHFIAANGFTDNPVTDIYTDAGGNTWLATMGSGIFKYGGDAFVTYDETNGLKDNQVVMGLARYQNRLILGTEAGLVQLDGNKFSRLTDNNGRTVGRVQCLFTDSKGNLWVGAEAGWKYNAQGFKMIKGTEKHTVIAYAEDEHGTIWIATPSGCFYYENDSLKHVEGSNMFVTSILSLGGDSILLGTQEGVSLVVNKKHVPVYKELSVLRHSSIFGMLKTRNGILFATDDRGVFVWNQLAHKVYNYTERNGLRSNTVYSLVSDNKGMVWIGSGRGMNRMIFKGKSWQVLPDQNEYPVVESNQNAALYYNSRVYIGTAKGLSVYNPNVKQQTSVAPYVMIEDVRSFRDGKAHLLNPSGDSADNRLPADGNHLSISFAGIYLRDARSVTYQYRLVGLEDKFSQPVKNNSVDYPSLPPGKYTFEVRALSPDGAVSKNTATFSFEIVPPFYKTTWFIVLSLWVIIGLVVGAQALWHRQKIQKQKAIEAIKREEKLKIRQQTAEDFHDDLGNKLTRITVLSEMLNVKIEKPEQKQLVEQIRQNAASLYNGTRDILWALDPKSDNLYETLKHIEEIGVELFRDTEITFKHEGVSDEFKQVKLSMEYNRNITMIFKELLNNVLKHADADLVVLKVGKLEKNEVHISLTDDGKGFESKETSRGHGLKNVKTRAGRIGGGLNFVSSPDKGTEVTLKFNITTKTQPA</sequence>
<comment type="catalytic activity">
    <reaction evidence="1">
        <text>ATP + protein L-histidine = ADP + protein N-phospho-L-histidine.</text>
        <dbReference type="EC" id="2.7.13.3"/>
    </reaction>
</comment>
<feature type="transmembrane region" description="Helical" evidence="9">
    <location>
        <begin position="735"/>
        <end position="755"/>
    </location>
</feature>
<dbReference type="SUPFAM" id="SSF110296">
    <property type="entry name" value="Oligoxyloglucan reducing end-specific cellobiohydrolase"/>
    <property type="match status" value="1"/>
</dbReference>
<dbReference type="Pfam" id="PF07730">
    <property type="entry name" value="HisKA_3"/>
    <property type="match status" value="1"/>
</dbReference>
<evidence type="ECO:0000256" key="8">
    <source>
        <dbReference type="ARBA" id="ARBA00023012"/>
    </source>
</evidence>
<comment type="caution">
    <text evidence="12">The sequence shown here is derived from an EMBL/GenBank/DDBJ whole genome shotgun (WGS) entry which is preliminary data.</text>
</comment>
<evidence type="ECO:0000256" key="5">
    <source>
        <dbReference type="ARBA" id="ARBA00022741"/>
    </source>
</evidence>
<keyword evidence="10" id="KW-0732">Signal</keyword>
<evidence type="ECO:0000256" key="3">
    <source>
        <dbReference type="ARBA" id="ARBA00022553"/>
    </source>
</evidence>
<dbReference type="GO" id="GO:0016020">
    <property type="term" value="C:membrane"/>
    <property type="evidence" value="ECO:0007669"/>
    <property type="project" value="InterPro"/>
</dbReference>
<dbReference type="InterPro" id="IPR036890">
    <property type="entry name" value="HATPase_C_sf"/>
</dbReference>
<dbReference type="Gene3D" id="3.30.565.10">
    <property type="entry name" value="Histidine kinase-like ATPase, C-terminal domain"/>
    <property type="match status" value="1"/>
</dbReference>
<dbReference type="InterPro" id="IPR011123">
    <property type="entry name" value="Y_Y_Y"/>
</dbReference>
<dbReference type="EMBL" id="SACK01000002">
    <property type="protein sequence ID" value="RVU01242.1"/>
    <property type="molecule type" value="Genomic_DNA"/>
</dbReference>
<dbReference type="PANTHER" id="PTHR24421">
    <property type="entry name" value="NITRATE/NITRITE SENSOR PROTEIN NARX-RELATED"/>
    <property type="match status" value="1"/>
</dbReference>
<dbReference type="Proteomes" id="UP000282759">
    <property type="component" value="Unassembled WGS sequence"/>
</dbReference>
<feature type="chain" id="PRO_5018537616" description="histidine kinase" evidence="10">
    <location>
        <begin position="32"/>
        <end position="981"/>
    </location>
</feature>
<dbReference type="InterPro" id="IPR011712">
    <property type="entry name" value="Sig_transdc_His_kin_sub3_dim/P"/>
</dbReference>
<dbReference type="AlphaFoldDB" id="A0A3S2UMB1"/>
<keyword evidence="3" id="KW-0597">Phosphoprotein</keyword>
<organism evidence="12 13">
    <name type="scientific">Mucilaginibacter limnophilus</name>
    <dbReference type="NCBI Taxonomy" id="1932778"/>
    <lineage>
        <taxon>Bacteria</taxon>
        <taxon>Pseudomonadati</taxon>
        <taxon>Bacteroidota</taxon>
        <taxon>Sphingobacteriia</taxon>
        <taxon>Sphingobacteriales</taxon>
        <taxon>Sphingobacteriaceae</taxon>
        <taxon>Mucilaginibacter</taxon>
    </lineage>
</organism>
<keyword evidence="9" id="KW-1133">Transmembrane helix</keyword>
<keyword evidence="5" id="KW-0547">Nucleotide-binding</keyword>
<dbReference type="InterPro" id="IPR015943">
    <property type="entry name" value="WD40/YVTN_repeat-like_dom_sf"/>
</dbReference>
<dbReference type="Gene3D" id="2.60.40.10">
    <property type="entry name" value="Immunoglobulins"/>
    <property type="match status" value="1"/>
</dbReference>
<accession>A0A3S2UMB1</accession>
<dbReference type="InterPro" id="IPR013783">
    <property type="entry name" value="Ig-like_fold"/>
</dbReference>
<dbReference type="CDD" id="cd16917">
    <property type="entry name" value="HATPase_UhpB-NarQ-NarX-like"/>
    <property type="match status" value="1"/>
</dbReference>
<dbReference type="PANTHER" id="PTHR24421:SF10">
    <property type="entry name" value="NITRATE_NITRITE SENSOR PROTEIN NARQ"/>
    <property type="match status" value="1"/>
</dbReference>
<dbReference type="InterPro" id="IPR050482">
    <property type="entry name" value="Sensor_HK_TwoCompSys"/>
</dbReference>
<keyword evidence="7" id="KW-0067">ATP-binding</keyword>
<proteinExistence type="predicted"/>
<keyword evidence="4" id="KW-0808">Transferase</keyword>
<dbReference type="OrthoDB" id="9809670at2"/>
<evidence type="ECO:0000256" key="10">
    <source>
        <dbReference type="SAM" id="SignalP"/>
    </source>
</evidence>
<evidence type="ECO:0000256" key="9">
    <source>
        <dbReference type="SAM" id="Phobius"/>
    </source>
</evidence>
<keyword evidence="9" id="KW-0812">Transmembrane</keyword>
<dbReference type="EC" id="2.7.13.3" evidence="2"/>
<dbReference type="Gene3D" id="1.20.5.1930">
    <property type="match status" value="1"/>
</dbReference>
<name>A0A3S2UMB1_9SPHI</name>
<dbReference type="PROSITE" id="PS50109">
    <property type="entry name" value="HIS_KIN"/>
    <property type="match status" value="1"/>
</dbReference>
<dbReference type="Pfam" id="PF07494">
    <property type="entry name" value="Reg_prop"/>
    <property type="match status" value="2"/>
</dbReference>
<gene>
    <name evidence="12" type="ORF">EOD41_04555</name>
</gene>